<dbReference type="PANTHER" id="PTHR42643">
    <property type="entry name" value="IONOTROPIC RECEPTOR 20A-RELATED"/>
    <property type="match status" value="1"/>
</dbReference>
<dbReference type="PANTHER" id="PTHR42643:SF30">
    <property type="entry name" value="IONOTROPIC RECEPTOR 40A-RELATED"/>
    <property type="match status" value="1"/>
</dbReference>
<evidence type="ECO:0000256" key="5">
    <source>
        <dbReference type="ARBA" id="ARBA00022989"/>
    </source>
</evidence>
<evidence type="ECO:0000256" key="7">
    <source>
        <dbReference type="ARBA" id="ARBA00023136"/>
    </source>
</evidence>
<comment type="subcellular location">
    <subcellularLocation>
        <location evidence="1">Cell membrane</location>
        <topology evidence="1">Multi-pass membrane protein</topology>
    </subcellularLocation>
</comment>
<dbReference type="SUPFAM" id="SSF53850">
    <property type="entry name" value="Periplasmic binding protein-like II"/>
    <property type="match status" value="1"/>
</dbReference>
<dbReference type="InterPro" id="IPR052192">
    <property type="entry name" value="Insect_Ionotropic_Sensory_Rcpt"/>
</dbReference>
<keyword evidence="5 12" id="KW-1133">Transmembrane helix</keyword>
<dbReference type="EMBL" id="JAODUO010000443">
    <property type="protein sequence ID" value="KAK2180433.1"/>
    <property type="molecule type" value="Genomic_DNA"/>
</dbReference>
<dbReference type="Proteomes" id="UP001209878">
    <property type="component" value="Unassembled WGS sequence"/>
</dbReference>
<dbReference type="Gene3D" id="3.40.50.2300">
    <property type="match status" value="2"/>
</dbReference>
<evidence type="ECO:0000313" key="14">
    <source>
        <dbReference type="EMBL" id="KAK2180433.1"/>
    </source>
</evidence>
<evidence type="ECO:0000256" key="1">
    <source>
        <dbReference type="ARBA" id="ARBA00004651"/>
    </source>
</evidence>
<dbReference type="AlphaFoldDB" id="A0AAD9L107"/>
<keyword evidence="9" id="KW-0325">Glycoprotein</keyword>
<keyword evidence="7 12" id="KW-0472">Membrane</keyword>
<keyword evidence="3" id="KW-1003">Cell membrane</keyword>
<evidence type="ECO:0000256" key="3">
    <source>
        <dbReference type="ARBA" id="ARBA00022475"/>
    </source>
</evidence>
<evidence type="ECO:0000256" key="10">
    <source>
        <dbReference type="ARBA" id="ARBA00023286"/>
    </source>
</evidence>
<dbReference type="Pfam" id="PF10613">
    <property type="entry name" value="Lig_chan-Glu_bd"/>
    <property type="match status" value="1"/>
</dbReference>
<keyword evidence="6" id="KW-0406">Ion transport</keyword>
<evidence type="ECO:0000256" key="8">
    <source>
        <dbReference type="ARBA" id="ARBA00023170"/>
    </source>
</evidence>
<evidence type="ECO:0000313" key="15">
    <source>
        <dbReference type="Proteomes" id="UP001209878"/>
    </source>
</evidence>
<dbReference type="GO" id="GO:0015276">
    <property type="term" value="F:ligand-gated monoatomic ion channel activity"/>
    <property type="evidence" value="ECO:0007669"/>
    <property type="project" value="InterPro"/>
</dbReference>
<dbReference type="SUPFAM" id="SSF53822">
    <property type="entry name" value="Periplasmic binding protein-like I"/>
    <property type="match status" value="1"/>
</dbReference>
<dbReference type="Gene3D" id="3.40.190.10">
    <property type="entry name" value="Periplasmic binding protein-like II"/>
    <property type="match status" value="1"/>
</dbReference>
<accession>A0AAD9L107</accession>
<keyword evidence="2" id="KW-0813">Transport</keyword>
<dbReference type="InterPro" id="IPR001828">
    <property type="entry name" value="ANF_lig-bd_rcpt"/>
</dbReference>
<evidence type="ECO:0000256" key="2">
    <source>
        <dbReference type="ARBA" id="ARBA00022448"/>
    </source>
</evidence>
<evidence type="ECO:0000256" key="11">
    <source>
        <dbReference type="ARBA" id="ARBA00023303"/>
    </source>
</evidence>
<feature type="transmembrane region" description="Helical" evidence="12">
    <location>
        <begin position="456"/>
        <end position="476"/>
    </location>
</feature>
<evidence type="ECO:0000256" key="12">
    <source>
        <dbReference type="SAM" id="Phobius"/>
    </source>
</evidence>
<name>A0AAD9L107_RIDPI</name>
<evidence type="ECO:0000256" key="9">
    <source>
        <dbReference type="ARBA" id="ARBA00023180"/>
    </source>
</evidence>
<dbReference type="InterPro" id="IPR028082">
    <property type="entry name" value="Peripla_BP_I"/>
</dbReference>
<keyword evidence="10" id="KW-1071">Ligand-gated ion channel</keyword>
<dbReference type="InterPro" id="IPR019594">
    <property type="entry name" value="Glu/Gly-bd"/>
</dbReference>
<dbReference type="GO" id="GO:0005886">
    <property type="term" value="C:plasma membrane"/>
    <property type="evidence" value="ECO:0007669"/>
    <property type="project" value="UniProtKB-SubCell"/>
</dbReference>
<dbReference type="Pfam" id="PF01094">
    <property type="entry name" value="ANF_receptor"/>
    <property type="match status" value="1"/>
</dbReference>
<organism evidence="14 15">
    <name type="scientific">Ridgeia piscesae</name>
    <name type="common">Tubeworm</name>
    <dbReference type="NCBI Taxonomy" id="27915"/>
    <lineage>
        <taxon>Eukaryota</taxon>
        <taxon>Metazoa</taxon>
        <taxon>Spiralia</taxon>
        <taxon>Lophotrochozoa</taxon>
        <taxon>Annelida</taxon>
        <taxon>Polychaeta</taxon>
        <taxon>Sedentaria</taxon>
        <taxon>Canalipalpata</taxon>
        <taxon>Sabellida</taxon>
        <taxon>Siboglinidae</taxon>
        <taxon>Ridgeia</taxon>
    </lineage>
</organism>
<keyword evidence="8" id="KW-0675">Receptor</keyword>
<feature type="domain" description="Ionotropic glutamate receptor L-glutamate and glycine-binding" evidence="13">
    <location>
        <begin position="354"/>
        <end position="411"/>
    </location>
</feature>
<comment type="caution">
    <text evidence="14">The sequence shown here is derived from an EMBL/GenBank/DDBJ whole genome shotgun (WGS) entry which is preliminary data.</text>
</comment>
<reference evidence="14" key="1">
    <citation type="journal article" date="2023" name="Mol. Biol. Evol.">
        <title>Third-Generation Sequencing Reveals the Adaptive Role of the Epigenome in Three Deep-Sea Polychaetes.</title>
        <authorList>
            <person name="Perez M."/>
            <person name="Aroh O."/>
            <person name="Sun Y."/>
            <person name="Lan Y."/>
            <person name="Juniper S.K."/>
            <person name="Young C.R."/>
            <person name="Angers B."/>
            <person name="Qian P.Y."/>
        </authorList>
    </citation>
    <scope>NUCLEOTIDE SEQUENCE</scope>
    <source>
        <strain evidence="14">R07B-5</strain>
    </source>
</reference>
<evidence type="ECO:0000256" key="6">
    <source>
        <dbReference type="ARBA" id="ARBA00023065"/>
    </source>
</evidence>
<proteinExistence type="predicted"/>
<sequence length="477" mass="53139">MMEIVNRSIYRLNKDMLSAPLQAIPVFVSADDRFRLSMHTCSLVANGVDAFLLLVTCAAGDVIGDIGFSCGLATLGMRSCDARPHVVSPLPPPVHLLQTVTVVAHTQNWASVVVFHDDTYSNTTLALLVGRLSELSIATTLLLWATTSRGQLFIRHRSLLLKQRRYIVLCRPANVLTLLQEARIGGMDLLGPRYTWLILDQEQMKRDVIEGVLTKGDNVAILRQTRHAEHVNDKLMSSSLRALRDTVQTTRLDHVNGAVTCCPAANTSSLHGSRLGTAATRSLQQMLRSRLNTPMETRCDLWTFTGLPPGTPRFRRVGECQDDTAMNMNGPLFPHAHYGFNKRLFRCRPPQHVPFTYKWPNGSWTGLCFDILDLLAADMNFSYVVVDPPDNRWGVVGLNGSFNGMIGQIQRKEVDFGIGNFGIIESRQKVVDYTAAWWVDHHVIVMRKPDPSATQTFLCLGPFSALVWYLLVATVLG</sequence>
<keyword evidence="4 12" id="KW-0812">Transmembrane</keyword>
<keyword evidence="15" id="KW-1185">Reference proteome</keyword>
<evidence type="ECO:0000256" key="4">
    <source>
        <dbReference type="ARBA" id="ARBA00022692"/>
    </source>
</evidence>
<evidence type="ECO:0000259" key="13">
    <source>
        <dbReference type="SMART" id="SM00918"/>
    </source>
</evidence>
<dbReference type="SMART" id="SM00918">
    <property type="entry name" value="Lig_chan-Glu_bd"/>
    <property type="match status" value="1"/>
</dbReference>
<gene>
    <name evidence="14" type="ORF">NP493_443g04026</name>
</gene>
<protein>
    <recommendedName>
        <fullName evidence="13">Ionotropic glutamate receptor L-glutamate and glycine-binding domain-containing protein</fullName>
    </recommendedName>
</protein>
<keyword evidence="11" id="KW-0407">Ion channel</keyword>